<dbReference type="PROSITE" id="PS00141">
    <property type="entry name" value="ASP_PROTEASE"/>
    <property type="match status" value="1"/>
</dbReference>
<evidence type="ECO:0000259" key="3">
    <source>
        <dbReference type="PROSITE" id="PS50175"/>
    </source>
</evidence>
<gene>
    <name evidence="4" type="ORF">PV327_011654</name>
</gene>
<dbReference type="SUPFAM" id="SSF57756">
    <property type="entry name" value="Retrovirus zinc finger-like domains"/>
    <property type="match status" value="1"/>
</dbReference>
<dbReference type="PROSITE" id="PS50175">
    <property type="entry name" value="ASP_PROT_RETROV"/>
    <property type="match status" value="1"/>
</dbReference>
<protein>
    <recommendedName>
        <fullName evidence="6">CCHC-type domain-containing protein</fullName>
    </recommendedName>
</protein>
<dbReference type="Proteomes" id="UP001168972">
    <property type="component" value="Unassembled WGS sequence"/>
</dbReference>
<keyword evidence="1" id="KW-0863">Zinc-finger</keyword>
<name>A0AA39EZE1_MICHY</name>
<dbReference type="GO" id="GO:0004190">
    <property type="term" value="F:aspartic-type endopeptidase activity"/>
    <property type="evidence" value="ECO:0007669"/>
    <property type="project" value="InterPro"/>
</dbReference>
<sequence>GTGESLTEYITNMQVMFTYLDQEVPIGEQIDIVYKNIHPKFTLQFQLSSLVSFKEFISQAQSLEAKYHVMAQYVSPPPPERCILPEFAWSRNNSRKAWGLNATETNNEVNATNAVVEKPLSMTEKSSGKKAKQAKTLSTQTEITPVTINPPVNSSVCYNCGQTGHFSRACPIPRKPRVPNATAENNSGYNNNYGTDMATQSYNYNNYNPGYDNNYNNYNPGYDNNGQNYNQNFNNPGYNDNNQNQGYNNYGNRGYNQNYRKLAAGTVNAASDPPVIDSEIENKEAAAAEVKIDSREIGANTDEIKMVDKKVNYIGAAFDEISTVNSESITTTQLLKMLGTDQGENRKFATLQLGDEKFNALIDTGATRTFISPS</sequence>
<reference evidence="4" key="2">
    <citation type="submission" date="2023-03" db="EMBL/GenBank/DDBJ databases">
        <authorList>
            <person name="Inwood S.N."/>
            <person name="Skelly J.G."/>
            <person name="Guhlin J."/>
            <person name="Harrop T.W.R."/>
            <person name="Goldson S.G."/>
            <person name="Dearden P.K."/>
        </authorList>
    </citation>
    <scope>NUCLEOTIDE SEQUENCE</scope>
    <source>
        <strain evidence="4">Lincoln</strain>
        <tissue evidence="4">Whole body</tissue>
    </source>
</reference>
<feature type="non-terminal residue" evidence="4">
    <location>
        <position position="1"/>
    </location>
</feature>
<evidence type="ECO:0000256" key="1">
    <source>
        <dbReference type="PROSITE-ProRule" id="PRU00047"/>
    </source>
</evidence>
<dbReference type="GO" id="GO:0008270">
    <property type="term" value="F:zinc ion binding"/>
    <property type="evidence" value="ECO:0007669"/>
    <property type="project" value="UniProtKB-KW"/>
</dbReference>
<organism evidence="4 5">
    <name type="scientific">Microctonus hyperodae</name>
    <name type="common">Parasitoid wasp</name>
    <dbReference type="NCBI Taxonomy" id="165561"/>
    <lineage>
        <taxon>Eukaryota</taxon>
        <taxon>Metazoa</taxon>
        <taxon>Ecdysozoa</taxon>
        <taxon>Arthropoda</taxon>
        <taxon>Hexapoda</taxon>
        <taxon>Insecta</taxon>
        <taxon>Pterygota</taxon>
        <taxon>Neoptera</taxon>
        <taxon>Endopterygota</taxon>
        <taxon>Hymenoptera</taxon>
        <taxon>Apocrita</taxon>
        <taxon>Ichneumonoidea</taxon>
        <taxon>Braconidae</taxon>
        <taxon>Euphorinae</taxon>
        <taxon>Microctonus</taxon>
    </lineage>
</organism>
<feature type="domain" description="Peptidase A2" evidence="3">
    <location>
        <begin position="358"/>
        <end position="374"/>
    </location>
</feature>
<feature type="domain" description="CCHC-type" evidence="2">
    <location>
        <begin position="157"/>
        <end position="171"/>
    </location>
</feature>
<dbReference type="Pfam" id="PF00098">
    <property type="entry name" value="zf-CCHC"/>
    <property type="match status" value="1"/>
</dbReference>
<keyword evidence="1" id="KW-0479">Metal-binding</keyword>
<dbReference type="InterPro" id="IPR036875">
    <property type="entry name" value="Znf_CCHC_sf"/>
</dbReference>
<dbReference type="PROSITE" id="PS50158">
    <property type="entry name" value="ZF_CCHC"/>
    <property type="match status" value="1"/>
</dbReference>
<evidence type="ECO:0000313" key="5">
    <source>
        <dbReference type="Proteomes" id="UP001168972"/>
    </source>
</evidence>
<feature type="non-terminal residue" evidence="4">
    <location>
        <position position="374"/>
    </location>
</feature>
<dbReference type="GO" id="GO:0003676">
    <property type="term" value="F:nucleic acid binding"/>
    <property type="evidence" value="ECO:0007669"/>
    <property type="project" value="InterPro"/>
</dbReference>
<evidence type="ECO:0008006" key="6">
    <source>
        <dbReference type="Google" id="ProtNLM"/>
    </source>
</evidence>
<evidence type="ECO:0000313" key="4">
    <source>
        <dbReference type="EMBL" id="KAK0156748.1"/>
    </source>
</evidence>
<evidence type="ECO:0000259" key="2">
    <source>
        <dbReference type="PROSITE" id="PS50158"/>
    </source>
</evidence>
<accession>A0AA39EZE1</accession>
<comment type="caution">
    <text evidence="4">The sequence shown here is derived from an EMBL/GenBank/DDBJ whole genome shotgun (WGS) entry which is preliminary data.</text>
</comment>
<keyword evidence="1" id="KW-0862">Zinc</keyword>
<dbReference type="EMBL" id="JAQQBR010003266">
    <property type="protein sequence ID" value="KAK0156748.1"/>
    <property type="molecule type" value="Genomic_DNA"/>
</dbReference>
<dbReference type="GO" id="GO:0006508">
    <property type="term" value="P:proteolysis"/>
    <property type="evidence" value="ECO:0007669"/>
    <property type="project" value="InterPro"/>
</dbReference>
<dbReference type="Gene3D" id="4.10.60.10">
    <property type="entry name" value="Zinc finger, CCHC-type"/>
    <property type="match status" value="1"/>
</dbReference>
<reference evidence="4" key="1">
    <citation type="journal article" date="2023" name="bioRxiv">
        <title>Scaffold-level genome assemblies of two parasitoid biocontrol wasps reveal the parthenogenesis mechanism and an associated novel virus.</title>
        <authorList>
            <person name="Inwood S."/>
            <person name="Skelly J."/>
            <person name="Guhlin J."/>
            <person name="Harrop T."/>
            <person name="Goldson S."/>
            <person name="Dearden P."/>
        </authorList>
    </citation>
    <scope>NUCLEOTIDE SEQUENCE</scope>
    <source>
        <strain evidence="4">Lincoln</strain>
        <tissue evidence="4">Whole body</tissue>
    </source>
</reference>
<dbReference type="InterPro" id="IPR001969">
    <property type="entry name" value="Aspartic_peptidase_AS"/>
</dbReference>
<dbReference type="AlphaFoldDB" id="A0AA39EZE1"/>
<dbReference type="SMART" id="SM00343">
    <property type="entry name" value="ZnF_C2HC"/>
    <property type="match status" value="1"/>
</dbReference>
<keyword evidence="5" id="KW-1185">Reference proteome</keyword>
<dbReference type="InterPro" id="IPR001995">
    <property type="entry name" value="Peptidase_A2_cat"/>
</dbReference>
<dbReference type="InterPro" id="IPR001878">
    <property type="entry name" value="Znf_CCHC"/>
</dbReference>
<proteinExistence type="predicted"/>